<dbReference type="Pfam" id="PF07679">
    <property type="entry name" value="I-set"/>
    <property type="match status" value="1"/>
</dbReference>
<feature type="compositionally biased region" description="Low complexity" evidence="13">
    <location>
        <begin position="738"/>
        <end position="747"/>
    </location>
</feature>
<dbReference type="SMART" id="SM00630">
    <property type="entry name" value="Sema"/>
    <property type="match status" value="1"/>
</dbReference>
<dbReference type="GO" id="GO:0043931">
    <property type="term" value="P:ossification involved in bone maturation"/>
    <property type="evidence" value="ECO:0007669"/>
    <property type="project" value="TreeGrafter"/>
</dbReference>
<reference evidence="17" key="1">
    <citation type="journal article" date="2023" name="Science">
        <title>Genome structures resolve the early diversification of teleost fishes.</title>
        <authorList>
            <person name="Parey E."/>
            <person name="Louis A."/>
            <person name="Montfort J."/>
            <person name="Bouchez O."/>
            <person name="Roques C."/>
            <person name="Iampietro C."/>
            <person name="Lluch J."/>
            <person name="Castinel A."/>
            <person name="Donnadieu C."/>
            <person name="Desvignes T."/>
            <person name="Floi Bucao C."/>
            <person name="Jouanno E."/>
            <person name="Wen M."/>
            <person name="Mejri S."/>
            <person name="Dirks R."/>
            <person name="Jansen H."/>
            <person name="Henkel C."/>
            <person name="Chen W.J."/>
            <person name="Zahm M."/>
            <person name="Cabau C."/>
            <person name="Klopp C."/>
            <person name="Thompson A.W."/>
            <person name="Robinson-Rechavi M."/>
            <person name="Braasch I."/>
            <person name="Lecointre G."/>
            <person name="Bobe J."/>
            <person name="Postlethwait J.H."/>
            <person name="Berthelot C."/>
            <person name="Roest Crollius H."/>
            <person name="Guiguen Y."/>
        </authorList>
    </citation>
    <scope>NUCLEOTIDE SEQUENCE</scope>
    <source>
        <strain evidence="17">Concon-B</strain>
    </source>
</reference>
<dbReference type="InterPro" id="IPR007110">
    <property type="entry name" value="Ig-like_dom"/>
</dbReference>
<dbReference type="GO" id="GO:0007411">
    <property type="term" value="P:axon guidance"/>
    <property type="evidence" value="ECO:0007669"/>
    <property type="project" value="UniProtKB-ARBA"/>
</dbReference>
<evidence type="ECO:0000256" key="14">
    <source>
        <dbReference type="SAM" id="Phobius"/>
    </source>
</evidence>
<sequence>MATCDCHVITLETRLESGLAGQVERQCFAATVQASATDRSEFVGLCWQMLGCSMVSTFEGPVLASRHEGPSPGCEPRKSVPYDSGSIKLFRQDGVWNYTTLLLREDLGLLFLGAREAIFALDIADITSKKAQVDWQVTADKQKECTYKGKNAETDCRNYIRVLQKVDDDIMYVCGTNAFSPTCTYMNYAEGRLELDERQEEGKGQCPFDPFQRHFSVMIDGILYSATTNNFLGSEPVVLRSSATAIRTEFKSSWLNEPVFVHMDVVRESEGSPEGDDDKVYMFFNENAVEYDFPNKLMVSRKVASVSCVQAVLIRPRLAVVTQPPPFVQGDIGGQRTLQKRWTTFLKARLDCPVPEPSLPYIVQDVFLLQHSDWRESFFYAVFTPQGSSNLSAVCAYSVTGIGDVFSEGRYKTAVTVETSHVMWVMYSGELPVPRPGACITDATRKRGIQSSMDLPDKTLQFVRDRPLMDEAVRPLNGEPRLLKRGPLFTRIVVDRVTALDGGSHDVMFIGTENGFVQKAVNYNGEMFIIEEVQLLPVPEPIKTLRLSNAMGQLYAGSETAVVQMALSECGRYSSCQDCVLARDPYCAWDATAALCAAVSSLDSTSDRSLIQDLINGDESLCPDSESVEPQSYTLIPGNNILLQCRPDSNLAQVRWLYDGQPLDPSDGKYFLYREGLLIRDASEGDSGQYTCQSVERVGGNRHTRTVAVYQLQPGGGDGEFPSTETAPTEAPAPSPTATPIEPSTTTGTLGEDSTFLSQSRSEQGKIVALQVAVALLSILLVALVTWNVCHGHFPFLGRYAPKALRSPGIRQVQSPPPDFTCHQVPFQTKVAAESKMLVAPANCNAGNNHAGDELTTNHTLSPRVPASIDVFQFINDESEI</sequence>
<evidence type="ECO:0000256" key="4">
    <source>
        <dbReference type="ARBA" id="ARBA00022692"/>
    </source>
</evidence>
<keyword evidence="18" id="KW-1185">Reference proteome</keyword>
<dbReference type="InterPro" id="IPR015943">
    <property type="entry name" value="WD40/YVTN_repeat-like_dom_sf"/>
</dbReference>
<keyword evidence="7 14" id="KW-1133">Transmembrane helix</keyword>
<dbReference type="GO" id="GO:0030335">
    <property type="term" value="P:positive regulation of cell migration"/>
    <property type="evidence" value="ECO:0007669"/>
    <property type="project" value="TreeGrafter"/>
</dbReference>
<keyword evidence="10" id="KW-0325">Glycoprotein</keyword>
<dbReference type="InterPro" id="IPR016201">
    <property type="entry name" value="PSI"/>
</dbReference>
<comment type="similarity">
    <text evidence="2">Belongs to the semaphorin family.</text>
</comment>
<dbReference type="GO" id="GO:0005886">
    <property type="term" value="C:plasma membrane"/>
    <property type="evidence" value="ECO:0007669"/>
    <property type="project" value="TreeGrafter"/>
</dbReference>
<feature type="region of interest" description="Disordered" evidence="13">
    <location>
        <begin position="712"/>
        <end position="757"/>
    </location>
</feature>
<evidence type="ECO:0000259" key="15">
    <source>
        <dbReference type="PROSITE" id="PS50835"/>
    </source>
</evidence>
<dbReference type="GO" id="GO:0030215">
    <property type="term" value="F:semaphorin receptor binding"/>
    <property type="evidence" value="ECO:0007669"/>
    <property type="project" value="InterPro"/>
</dbReference>
<evidence type="ECO:0000256" key="8">
    <source>
        <dbReference type="ARBA" id="ARBA00023136"/>
    </source>
</evidence>
<dbReference type="InterPro" id="IPR036179">
    <property type="entry name" value="Ig-like_dom_sf"/>
</dbReference>
<dbReference type="GO" id="GO:0000122">
    <property type="term" value="P:negative regulation of transcription by RNA polymerase II"/>
    <property type="evidence" value="ECO:0007669"/>
    <property type="project" value="TreeGrafter"/>
</dbReference>
<dbReference type="PROSITE" id="PS51004">
    <property type="entry name" value="SEMA"/>
    <property type="match status" value="1"/>
</dbReference>
<dbReference type="Pfam" id="PF01403">
    <property type="entry name" value="Sema"/>
    <property type="match status" value="1"/>
</dbReference>
<dbReference type="InterPro" id="IPR003599">
    <property type="entry name" value="Ig_sub"/>
</dbReference>
<dbReference type="GO" id="GO:0005615">
    <property type="term" value="C:extracellular space"/>
    <property type="evidence" value="ECO:0007669"/>
    <property type="project" value="TreeGrafter"/>
</dbReference>
<evidence type="ECO:0000256" key="7">
    <source>
        <dbReference type="ARBA" id="ARBA00022989"/>
    </source>
</evidence>
<dbReference type="InterPro" id="IPR003598">
    <property type="entry name" value="Ig_sub2"/>
</dbReference>
<evidence type="ECO:0000313" key="17">
    <source>
        <dbReference type="EMBL" id="KAJ8278901.1"/>
    </source>
</evidence>
<keyword evidence="6" id="KW-0524">Neurogenesis</keyword>
<comment type="caution">
    <text evidence="17">The sequence shown here is derived from an EMBL/GenBank/DDBJ whole genome shotgun (WGS) entry which is preliminary data.</text>
</comment>
<dbReference type="Gene3D" id="2.130.10.10">
    <property type="entry name" value="YVTN repeat-like/Quinoprotein amine dehydrogenase"/>
    <property type="match status" value="1"/>
</dbReference>
<dbReference type="FunFam" id="3.30.1680.10:FF:000016">
    <property type="entry name" value="Putative Semaphorin-6B"/>
    <property type="match status" value="1"/>
</dbReference>
<dbReference type="Gene3D" id="2.60.40.10">
    <property type="entry name" value="Immunoglobulins"/>
    <property type="match status" value="1"/>
</dbReference>
<dbReference type="SMART" id="SM00409">
    <property type="entry name" value="IG"/>
    <property type="match status" value="1"/>
</dbReference>
<evidence type="ECO:0000256" key="9">
    <source>
        <dbReference type="ARBA" id="ARBA00023157"/>
    </source>
</evidence>
<dbReference type="InterPro" id="IPR013098">
    <property type="entry name" value="Ig_I-set"/>
</dbReference>
<evidence type="ECO:0000256" key="6">
    <source>
        <dbReference type="ARBA" id="ARBA00022902"/>
    </source>
</evidence>
<dbReference type="InterPro" id="IPR027231">
    <property type="entry name" value="Semaphorin"/>
</dbReference>
<evidence type="ECO:0000256" key="2">
    <source>
        <dbReference type="ARBA" id="ARBA00009492"/>
    </source>
</evidence>
<gene>
    <name evidence="17" type="ORF">COCON_G00059670</name>
</gene>
<dbReference type="SMART" id="SM00423">
    <property type="entry name" value="PSI"/>
    <property type="match status" value="1"/>
</dbReference>
<accession>A0A9Q1I3B1</accession>
<feature type="domain" description="Sema" evidence="16">
    <location>
        <begin position="77"/>
        <end position="567"/>
    </location>
</feature>
<dbReference type="GO" id="GO:0045499">
    <property type="term" value="F:chemorepellent activity"/>
    <property type="evidence" value="ECO:0007669"/>
    <property type="project" value="TreeGrafter"/>
</dbReference>
<proteinExistence type="inferred from homology"/>
<keyword evidence="5" id="KW-0221">Differentiation</keyword>
<keyword evidence="3" id="KW-0217">Developmental protein</keyword>
<evidence type="ECO:0000256" key="5">
    <source>
        <dbReference type="ARBA" id="ARBA00022782"/>
    </source>
</evidence>
<evidence type="ECO:0000256" key="3">
    <source>
        <dbReference type="ARBA" id="ARBA00022473"/>
    </source>
</evidence>
<protein>
    <recommendedName>
        <fullName evidence="11">Semaphorin-1A</fullName>
    </recommendedName>
</protein>
<feature type="domain" description="Ig-like" evidence="15">
    <location>
        <begin position="623"/>
        <end position="708"/>
    </location>
</feature>
<dbReference type="OrthoDB" id="9988752at2759"/>
<dbReference type="EMBL" id="JAFJMO010000004">
    <property type="protein sequence ID" value="KAJ8278901.1"/>
    <property type="molecule type" value="Genomic_DNA"/>
</dbReference>
<evidence type="ECO:0000256" key="12">
    <source>
        <dbReference type="PROSITE-ProRule" id="PRU00352"/>
    </source>
</evidence>
<dbReference type="PANTHER" id="PTHR11036:SF135">
    <property type="entry name" value="SEMAPHORIN 4D ISOFORM X1-RELATED"/>
    <property type="match status" value="1"/>
</dbReference>
<dbReference type="GO" id="GO:0001755">
    <property type="term" value="P:neural crest cell migration"/>
    <property type="evidence" value="ECO:0007669"/>
    <property type="project" value="TreeGrafter"/>
</dbReference>
<dbReference type="SUPFAM" id="SSF48726">
    <property type="entry name" value="Immunoglobulin"/>
    <property type="match status" value="1"/>
</dbReference>
<dbReference type="FunFam" id="2.130.10.10:FF:001703">
    <property type="entry name" value="Semaphorin 4e"/>
    <property type="match status" value="1"/>
</dbReference>
<evidence type="ECO:0000256" key="11">
    <source>
        <dbReference type="ARBA" id="ARBA00074143"/>
    </source>
</evidence>
<dbReference type="GO" id="GO:0071526">
    <property type="term" value="P:semaphorin-plexin signaling pathway"/>
    <property type="evidence" value="ECO:0007669"/>
    <property type="project" value="TreeGrafter"/>
</dbReference>
<keyword evidence="8 14" id="KW-0472">Membrane</keyword>
<dbReference type="Pfam" id="PF01437">
    <property type="entry name" value="PSI"/>
    <property type="match status" value="1"/>
</dbReference>
<dbReference type="Gene3D" id="3.30.1680.10">
    <property type="entry name" value="ligand-binding face of the semaphorins, domain 2"/>
    <property type="match status" value="1"/>
</dbReference>
<organism evidence="17 18">
    <name type="scientific">Conger conger</name>
    <name type="common">Conger eel</name>
    <name type="synonym">Muraena conger</name>
    <dbReference type="NCBI Taxonomy" id="82655"/>
    <lineage>
        <taxon>Eukaryota</taxon>
        <taxon>Metazoa</taxon>
        <taxon>Chordata</taxon>
        <taxon>Craniata</taxon>
        <taxon>Vertebrata</taxon>
        <taxon>Euteleostomi</taxon>
        <taxon>Actinopterygii</taxon>
        <taxon>Neopterygii</taxon>
        <taxon>Teleostei</taxon>
        <taxon>Anguilliformes</taxon>
        <taxon>Congridae</taxon>
        <taxon>Conger</taxon>
    </lineage>
</organism>
<dbReference type="Proteomes" id="UP001152803">
    <property type="component" value="Unassembled WGS sequence"/>
</dbReference>
<dbReference type="InterPro" id="IPR013783">
    <property type="entry name" value="Ig-like_fold"/>
</dbReference>
<dbReference type="PANTHER" id="PTHR11036">
    <property type="entry name" value="SEMAPHORIN"/>
    <property type="match status" value="1"/>
</dbReference>
<feature type="transmembrane region" description="Helical" evidence="14">
    <location>
        <begin position="768"/>
        <end position="790"/>
    </location>
</feature>
<dbReference type="InterPro" id="IPR001627">
    <property type="entry name" value="Semap_dom"/>
</dbReference>
<dbReference type="AlphaFoldDB" id="A0A9Q1I3B1"/>
<evidence type="ECO:0000256" key="10">
    <source>
        <dbReference type="ARBA" id="ARBA00023180"/>
    </source>
</evidence>
<keyword evidence="4 14" id="KW-0812">Transmembrane</keyword>
<keyword evidence="9" id="KW-1015">Disulfide bond</keyword>
<evidence type="ECO:0000256" key="1">
    <source>
        <dbReference type="ARBA" id="ARBA00004370"/>
    </source>
</evidence>
<evidence type="ECO:0000256" key="13">
    <source>
        <dbReference type="SAM" id="MobiDB-lite"/>
    </source>
</evidence>
<dbReference type="InterPro" id="IPR036352">
    <property type="entry name" value="Semap_dom_sf"/>
</dbReference>
<name>A0A9Q1I3B1_CONCO</name>
<dbReference type="SUPFAM" id="SSF103575">
    <property type="entry name" value="Plexin repeat"/>
    <property type="match status" value="1"/>
</dbReference>
<dbReference type="InterPro" id="IPR002165">
    <property type="entry name" value="Plexin_repeat"/>
</dbReference>
<dbReference type="PROSITE" id="PS50835">
    <property type="entry name" value="IG_LIKE"/>
    <property type="match status" value="1"/>
</dbReference>
<dbReference type="SUPFAM" id="SSF101912">
    <property type="entry name" value="Sema domain"/>
    <property type="match status" value="1"/>
</dbReference>
<comment type="subcellular location">
    <subcellularLocation>
        <location evidence="1">Membrane</location>
    </subcellularLocation>
</comment>
<evidence type="ECO:0000259" key="16">
    <source>
        <dbReference type="PROSITE" id="PS51004"/>
    </source>
</evidence>
<evidence type="ECO:0000313" key="18">
    <source>
        <dbReference type="Proteomes" id="UP001152803"/>
    </source>
</evidence>
<dbReference type="SMART" id="SM00408">
    <property type="entry name" value="IGc2"/>
    <property type="match status" value="1"/>
</dbReference>
<comment type="caution">
    <text evidence="12">Lacks conserved residue(s) required for the propagation of feature annotation.</text>
</comment>